<dbReference type="Proteomes" id="UP000215002">
    <property type="component" value="Chromosome"/>
</dbReference>
<reference evidence="1 2" key="1">
    <citation type="submission" date="2017-08" db="EMBL/GenBank/DDBJ databases">
        <title>Complete genome sequence of Mucilaginibacter sp. strain BJC16-A31.</title>
        <authorList>
            <consortium name="Henan University of Science and Technology"/>
            <person name="You X."/>
        </authorList>
    </citation>
    <scope>NUCLEOTIDE SEQUENCE [LARGE SCALE GENOMIC DNA]</scope>
    <source>
        <strain evidence="1 2">BJC16-A31</strain>
    </source>
</reference>
<organism evidence="1 2">
    <name type="scientific">Mucilaginibacter xinganensis</name>
    <dbReference type="NCBI Taxonomy" id="1234841"/>
    <lineage>
        <taxon>Bacteria</taxon>
        <taxon>Pseudomonadati</taxon>
        <taxon>Bacteroidota</taxon>
        <taxon>Sphingobacteriia</taxon>
        <taxon>Sphingobacteriales</taxon>
        <taxon>Sphingobacteriaceae</taxon>
        <taxon>Mucilaginibacter</taxon>
    </lineage>
</organism>
<evidence type="ECO:0000313" key="2">
    <source>
        <dbReference type="Proteomes" id="UP000215002"/>
    </source>
</evidence>
<name>A0A223P3A5_9SPHI</name>
<dbReference type="AlphaFoldDB" id="A0A223P3A5"/>
<dbReference type="EMBL" id="CP022743">
    <property type="protein sequence ID" value="ASU36556.1"/>
    <property type="molecule type" value="Genomic_DNA"/>
</dbReference>
<dbReference type="KEGG" id="muc:MuYL_4673"/>
<accession>A0A223P3A5</accession>
<gene>
    <name evidence="1" type="ORF">MuYL_4673</name>
</gene>
<evidence type="ECO:0000313" key="1">
    <source>
        <dbReference type="EMBL" id="ASU36556.1"/>
    </source>
</evidence>
<sequence length="47" mass="5606">MEDRDKNVNNFNKPIMIAILKMKISFRACTYPSNLLLRNVYKPNLNY</sequence>
<protein>
    <submittedName>
        <fullName evidence="1">Uncharacterized protein</fullName>
    </submittedName>
</protein>
<keyword evidence="2" id="KW-1185">Reference proteome</keyword>
<proteinExistence type="predicted"/>